<protein>
    <submittedName>
        <fullName evidence="1">Uncharacterized protein</fullName>
    </submittedName>
</protein>
<evidence type="ECO:0000313" key="1">
    <source>
        <dbReference type="EMBL" id="RNA17239.1"/>
    </source>
</evidence>
<dbReference type="AlphaFoldDB" id="A0A3M7R187"/>
<sequence length="115" mass="13701">MERLLLSDQVPVRVLPRIRVEVEMFLKNFDLDTFDLRWSLLCFNLYLPSIWSWSAILSLIIKLIDRFLVTTGHKFDSFIKLSYLTLLVELEIFVGPRPASNHWAHNKQLRFNLMH</sequence>
<keyword evidence="2" id="KW-1185">Reference proteome</keyword>
<dbReference type="EMBL" id="REGN01004494">
    <property type="protein sequence ID" value="RNA17239.1"/>
    <property type="molecule type" value="Genomic_DNA"/>
</dbReference>
<comment type="caution">
    <text evidence="1">The sequence shown here is derived from an EMBL/GenBank/DDBJ whole genome shotgun (WGS) entry which is preliminary data.</text>
</comment>
<evidence type="ECO:0000313" key="2">
    <source>
        <dbReference type="Proteomes" id="UP000276133"/>
    </source>
</evidence>
<proteinExistence type="predicted"/>
<reference evidence="1 2" key="1">
    <citation type="journal article" date="2018" name="Sci. Rep.">
        <title>Genomic signatures of local adaptation to the degree of environmental predictability in rotifers.</title>
        <authorList>
            <person name="Franch-Gras L."/>
            <person name="Hahn C."/>
            <person name="Garcia-Roger E.M."/>
            <person name="Carmona M.J."/>
            <person name="Serra M."/>
            <person name="Gomez A."/>
        </authorList>
    </citation>
    <scope>NUCLEOTIDE SEQUENCE [LARGE SCALE GENOMIC DNA]</scope>
    <source>
        <strain evidence="1">HYR1</strain>
    </source>
</reference>
<organism evidence="1 2">
    <name type="scientific">Brachionus plicatilis</name>
    <name type="common">Marine rotifer</name>
    <name type="synonym">Brachionus muelleri</name>
    <dbReference type="NCBI Taxonomy" id="10195"/>
    <lineage>
        <taxon>Eukaryota</taxon>
        <taxon>Metazoa</taxon>
        <taxon>Spiralia</taxon>
        <taxon>Gnathifera</taxon>
        <taxon>Rotifera</taxon>
        <taxon>Eurotatoria</taxon>
        <taxon>Monogononta</taxon>
        <taxon>Pseudotrocha</taxon>
        <taxon>Ploima</taxon>
        <taxon>Brachionidae</taxon>
        <taxon>Brachionus</taxon>
    </lineage>
</organism>
<name>A0A3M7R187_BRAPC</name>
<accession>A0A3M7R187</accession>
<gene>
    <name evidence="1" type="ORF">BpHYR1_042045</name>
</gene>
<dbReference type="Proteomes" id="UP000276133">
    <property type="component" value="Unassembled WGS sequence"/>
</dbReference>